<organism evidence="1">
    <name type="scientific">Dendroctonus ponderosae</name>
    <name type="common">Mountain pine beetle</name>
    <dbReference type="NCBI Taxonomy" id="77166"/>
    <lineage>
        <taxon>Eukaryota</taxon>
        <taxon>Metazoa</taxon>
        <taxon>Ecdysozoa</taxon>
        <taxon>Arthropoda</taxon>
        <taxon>Hexapoda</taxon>
        <taxon>Insecta</taxon>
        <taxon>Pterygota</taxon>
        <taxon>Neoptera</taxon>
        <taxon>Endopterygota</taxon>
        <taxon>Coleoptera</taxon>
        <taxon>Polyphaga</taxon>
        <taxon>Cucujiformia</taxon>
        <taxon>Curculionidae</taxon>
        <taxon>Scolytinae</taxon>
        <taxon>Dendroctonus</taxon>
    </lineage>
</organism>
<evidence type="ECO:0000313" key="1">
    <source>
        <dbReference type="EMBL" id="ENN75382.1"/>
    </source>
</evidence>
<dbReference type="AlphaFoldDB" id="N6U9U4"/>
<reference evidence="1" key="1">
    <citation type="journal article" date="2013" name="Genome Biol.">
        <title>Draft genome of the mountain pine beetle, Dendroctonus ponderosae Hopkins, a major forest pest.</title>
        <authorList>
            <person name="Keeling C.I."/>
            <person name="Yuen M.M."/>
            <person name="Liao N.Y."/>
            <person name="Docking T.R."/>
            <person name="Chan S.K."/>
            <person name="Taylor G.A."/>
            <person name="Palmquist D.L."/>
            <person name="Jackman S.D."/>
            <person name="Nguyen A."/>
            <person name="Li M."/>
            <person name="Henderson H."/>
            <person name="Janes J.K."/>
            <person name="Zhao Y."/>
            <person name="Pandoh P."/>
            <person name="Moore R."/>
            <person name="Sperling F.A."/>
            <person name="Huber D.P."/>
            <person name="Birol I."/>
            <person name="Jones S.J."/>
            <person name="Bohlmann J."/>
        </authorList>
    </citation>
    <scope>NUCLEOTIDE SEQUENCE</scope>
</reference>
<protein>
    <submittedName>
        <fullName evidence="1">Uncharacterized protein</fullName>
    </submittedName>
</protein>
<sequence length="168" mass="19314">MATLTEEMFTKFETQEELHRFLHNCVNELKLPHQEPESVMNAVQFFYREKAIDGKKPLETTLPGNLQNTLDAVFQLRYTDIVNAIVHEKLHATGHPVLQNIDWKVKWILGSSKLASIREPICQLELLCITMGSNFIPTRTSIHFECDLEKLDQLIGVLKKVKSSLIQN</sequence>
<dbReference type="HOGENOM" id="CLU_1490898_0_0_1"/>
<name>N6U9U4_DENPD</name>
<feature type="non-terminal residue" evidence="1">
    <location>
        <position position="1"/>
    </location>
</feature>
<dbReference type="EMBL" id="KB741015">
    <property type="protein sequence ID" value="ENN75382.1"/>
    <property type="molecule type" value="Genomic_DNA"/>
</dbReference>
<proteinExistence type="predicted"/>
<dbReference type="PROSITE" id="PS51269">
    <property type="entry name" value="COMM"/>
    <property type="match status" value="1"/>
</dbReference>
<dbReference type="InterPro" id="IPR017920">
    <property type="entry name" value="COMM"/>
</dbReference>
<dbReference type="Pfam" id="PF07258">
    <property type="entry name" value="COMM_domain"/>
    <property type="match status" value="1"/>
</dbReference>
<gene>
    <name evidence="1" type="ORF">YQE_08156</name>
</gene>
<dbReference type="OMA" id="QNIDWKV"/>
<accession>N6U9U4</accession>